<dbReference type="RefSeq" id="WP_267928598.1">
    <property type="nucleotide sequence ID" value="NZ_AP024233.1"/>
</dbReference>
<evidence type="ECO:0000256" key="8">
    <source>
        <dbReference type="ARBA" id="ARBA00023012"/>
    </source>
</evidence>
<keyword evidence="7" id="KW-0067">ATP-binding</keyword>
<keyword evidence="6 11" id="KW-0418">Kinase</keyword>
<reference evidence="11" key="1">
    <citation type="submission" date="2020-12" db="EMBL/GenBank/DDBJ databases">
        <title>Desulfobium dissulfuricans gen. nov., sp. nov., a novel mesophilic, sulfate-reducing bacterium isolated from a deep-sea hydrothermal vent.</title>
        <authorList>
            <person name="Hashimoto Y."/>
            <person name="Tame A."/>
            <person name="Sawayama S."/>
            <person name="Miyazaki J."/>
            <person name="Takai K."/>
            <person name="Nakagawa S."/>
        </authorList>
    </citation>
    <scope>NUCLEOTIDE SEQUENCE</scope>
    <source>
        <strain evidence="11">GF1</strain>
    </source>
</reference>
<dbReference type="PROSITE" id="PS50109">
    <property type="entry name" value="HIS_KIN"/>
    <property type="match status" value="1"/>
</dbReference>
<dbReference type="Proteomes" id="UP001063350">
    <property type="component" value="Chromosome"/>
</dbReference>
<evidence type="ECO:0000256" key="5">
    <source>
        <dbReference type="ARBA" id="ARBA00022741"/>
    </source>
</evidence>
<dbReference type="InterPro" id="IPR005467">
    <property type="entry name" value="His_kinase_dom"/>
</dbReference>
<accession>A0A915TZL0</accession>
<feature type="transmembrane region" description="Helical" evidence="9">
    <location>
        <begin position="301"/>
        <end position="325"/>
    </location>
</feature>
<keyword evidence="9" id="KW-0472">Membrane</keyword>
<evidence type="ECO:0000256" key="1">
    <source>
        <dbReference type="ARBA" id="ARBA00000085"/>
    </source>
</evidence>
<dbReference type="Gene3D" id="3.30.565.10">
    <property type="entry name" value="Histidine kinase-like ATPase, C-terminal domain"/>
    <property type="match status" value="1"/>
</dbReference>
<keyword evidence="4" id="KW-0808">Transferase</keyword>
<dbReference type="PANTHER" id="PTHR43065">
    <property type="entry name" value="SENSOR HISTIDINE KINASE"/>
    <property type="match status" value="1"/>
</dbReference>
<gene>
    <name evidence="11" type="ORF">GF1_10750</name>
</gene>
<dbReference type="AlphaFoldDB" id="A0A915TZL0"/>
<dbReference type="Gene3D" id="1.10.287.130">
    <property type="match status" value="1"/>
</dbReference>
<dbReference type="SMART" id="SM00388">
    <property type="entry name" value="HisKA"/>
    <property type="match status" value="1"/>
</dbReference>
<dbReference type="GO" id="GO:0005524">
    <property type="term" value="F:ATP binding"/>
    <property type="evidence" value="ECO:0007669"/>
    <property type="project" value="UniProtKB-KW"/>
</dbReference>
<dbReference type="InterPro" id="IPR004358">
    <property type="entry name" value="Sig_transdc_His_kin-like_C"/>
</dbReference>
<dbReference type="PRINTS" id="PR00344">
    <property type="entry name" value="BCTRLSENSOR"/>
</dbReference>
<sequence length="577" mass="64318">MSLIEYIKPEFWNHRERVAGKSGEQYIFRRKWQLLVAVVTPLILIPVLLATGYFYHFSRNRALMQIEEETAVLAKNASIDIELFIKQYKSTLRFLALMYGVKNLSDPEVMTTVFGNLKKTCGGFLGLDMYDLEGNLMACVGHEEPCNTKGSMRWLDEVRARGLLIGVTLLNPEQMPHVFIAIKVYGQDGTPYILRGILDNLVLNDLLSQIRLDEIQDVFLATSSGRLISPSKYCGEPGEYACLPLEKDLPAATLMENLPSYGGMGETVFVGAARVDGTDIILGLIVPEDVVERLMATTRHLIFTVLIPSVFGLVVVAFCLVTYVVQGLYRADLRRREYLQQVERNDKLASIGRLAAGVAHEINNPLAIINEKAGLLKDMFTYTDTYEGDERLLSTVDSIIRAVERAGSITHRLLGFARKIEVSVERINVEHLIRETLGFLRKEAEYKNIRINVDVAENVPDIVTDRGKLQQIILNLVNNAFAAMEDGGQLDVIVRRLPGQKAISIAVRDNGCGISEENLKLIFEPFFSTRTKSGGTGLGLAITYGLIRDLHGTLEVESQVGVGTTFTITLPFKIKKT</sequence>
<keyword evidence="9" id="KW-0812">Transmembrane</keyword>
<dbReference type="SUPFAM" id="SSF47384">
    <property type="entry name" value="Homodimeric domain of signal transducing histidine kinase"/>
    <property type="match status" value="1"/>
</dbReference>
<evidence type="ECO:0000256" key="2">
    <source>
        <dbReference type="ARBA" id="ARBA00012438"/>
    </source>
</evidence>
<evidence type="ECO:0000313" key="11">
    <source>
        <dbReference type="EMBL" id="BCO08699.1"/>
    </source>
</evidence>
<organism evidence="11 12">
    <name type="scientific">Desulfolithobacter dissulfuricans</name>
    <dbReference type="NCBI Taxonomy" id="2795293"/>
    <lineage>
        <taxon>Bacteria</taxon>
        <taxon>Pseudomonadati</taxon>
        <taxon>Thermodesulfobacteriota</taxon>
        <taxon>Desulfobulbia</taxon>
        <taxon>Desulfobulbales</taxon>
        <taxon>Desulfobulbaceae</taxon>
        <taxon>Desulfolithobacter</taxon>
    </lineage>
</organism>
<dbReference type="PANTHER" id="PTHR43065:SF46">
    <property type="entry name" value="C4-DICARBOXYLATE TRANSPORT SENSOR PROTEIN DCTB"/>
    <property type="match status" value="1"/>
</dbReference>
<evidence type="ECO:0000256" key="9">
    <source>
        <dbReference type="SAM" id="Phobius"/>
    </source>
</evidence>
<dbReference type="KEGG" id="ddu:GF1_10750"/>
<dbReference type="InterPro" id="IPR036097">
    <property type="entry name" value="HisK_dim/P_sf"/>
</dbReference>
<evidence type="ECO:0000259" key="10">
    <source>
        <dbReference type="PROSITE" id="PS50109"/>
    </source>
</evidence>
<evidence type="ECO:0000256" key="4">
    <source>
        <dbReference type="ARBA" id="ARBA00022679"/>
    </source>
</evidence>
<protein>
    <recommendedName>
        <fullName evidence="2">histidine kinase</fullName>
        <ecNumber evidence="2">2.7.13.3</ecNumber>
    </recommendedName>
</protein>
<keyword evidence="3" id="KW-0597">Phosphoprotein</keyword>
<feature type="transmembrane region" description="Helical" evidence="9">
    <location>
        <begin position="32"/>
        <end position="55"/>
    </location>
</feature>
<evidence type="ECO:0000256" key="6">
    <source>
        <dbReference type="ARBA" id="ARBA00022777"/>
    </source>
</evidence>
<comment type="catalytic activity">
    <reaction evidence="1">
        <text>ATP + protein L-histidine = ADP + protein N-phospho-L-histidine.</text>
        <dbReference type="EC" id="2.7.13.3"/>
    </reaction>
</comment>
<evidence type="ECO:0000256" key="3">
    <source>
        <dbReference type="ARBA" id="ARBA00022553"/>
    </source>
</evidence>
<dbReference type="Pfam" id="PF02518">
    <property type="entry name" value="HATPase_c"/>
    <property type="match status" value="1"/>
</dbReference>
<dbReference type="GO" id="GO:0000155">
    <property type="term" value="F:phosphorelay sensor kinase activity"/>
    <property type="evidence" value="ECO:0007669"/>
    <property type="project" value="InterPro"/>
</dbReference>
<keyword evidence="12" id="KW-1185">Reference proteome</keyword>
<evidence type="ECO:0000256" key="7">
    <source>
        <dbReference type="ARBA" id="ARBA00022840"/>
    </source>
</evidence>
<dbReference type="InterPro" id="IPR003661">
    <property type="entry name" value="HisK_dim/P_dom"/>
</dbReference>
<dbReference type="SUPFAM" id="SSF55874">
    <property type="entry name" value="ATPase domain of HSP90 chaperone/DNA topoisomerase II/histidine kinase"/>
    <property type="match status" value="1"/>
</dbReference>
<dbReference type="SMART" id="SM00387">
    <property type="entry name" value="HATPase_c"/>
    <property type="match status" value="1"/>
</dbReference>
<dbReference type="InterPro" id="IPR036890">
    <property type="entry name" value="HATPase_C_sf"/>
</dbReference>
<dbReference type="InterPro" id="IPR003594">
    <property type="entry name" value="HATPase_dom"/>
</dbReference>
<keyword evidence="8" id="KW-0902">Two-component regulatory system</keyword>
<name>A0A915TZL0_9BACT</name>
<keyword evidence="9" id="KW-1133">Transmembrane helix</keyword>
<dbReference type="EMBL" id="AP024233">
    <property type="protein sequence ID" value="BCO08699.1"/>
    <property type="molecule type" value="Genomic_DNA"/>
</dbReference>
<dbReference type="EC" id="2.7.13.3" evidence="2"/>
<feature type="domain" description="Histidine kinase" evidence="10">
    <location>
        <begin position="357"/>
        <end position="574"/>
    </location>
</feature>
<dbReference type="CDD" id="cd00082">
    <property type="entry name" value="HisKA"/>
    <property type="match status" value="1"/>
</dbReference>
<dbReference type="Pfam" id="PF00512">
    <property type="entry name" value="HisKA"/>
    <property type="match status" value="1"/>
</dbReference>
<keyword evidence="5" id="KW-0547">Nucleotide-binding</keyword>
<evidence type="ECO:0000313" key="12">
    <source>
        <dbReference type="Proteomes" id="UP001063350"/>
    </source>
</evidence>
<proteinExistence type="predicted"/>